<keyword evidence="2" id="KW-1185">Reference proteome</keyword>
<dbReference type="Proteomes" id="UP001150603">
    <property type="component" value="Unassembled WGS sequence"/>
</dbReference>
<dbReference type="EMBL" id="JANBPW010004175">
    <property type="protein sequence ID" value="KAJ1935637.1"/>
    <property type="molecule type" value="Genomic_DNA"/>
</dbReference>
<sequence length="138" mass="15617">MSESKYSTDFLERTADIEEEFEDIGYEEGLLDGKKAGDREGCKMGCEYGLNIGRDIGFYVGWVSEWLSIAEARPEIVSERTHKQLQTIQKLLDEIPTKNVENANFQETLKKVERKFKVVTATLGVNMAAELPSNTLAY</sequence>
<name>A0ACC1J2W4_9FUNG</name>
<proteinExistence type="predicted"/>
<reference evidence="1" key="1">
    <citation type="submission" date="2022-07" db="EMBL/GenBank/DDBJ databases">
        <title>Phylogenomic reconstructions and comparative analyses of Kickxellomycotina fungi.</title>
        <authorList>
            <person name="Reynolds N.K."/>
            <person name="Stajich J.E."/>
            <person name="Barry K."/>
            <person name="Grigoriev I.V."/>
            <person name="Crous P."/>
            <person name="Smith M.E."/>
        </authorList>
    </citation>
    <scope>NUCLEOTIDE SEQUENCE</scope>
    <source>
        <strain evidence="1">NRRL 5244</strain>
    </source>
</reference>
<protein>
    <submittedName>
        <fullName evidence="1">Uncharacterized protein</fullName>
    </submittedName>
</protein>
<comment type="caution">
    <text evidence="1">The sequence shown here is derived from an EMBL/GenBank/DDBJ whole genome shotgun (WGS) entry which is preliminary data.</text>
</comment>
<accession>A0ACC1J2W4</accession>
<organism evidence="1 2">
    <name type="scientific">Linderina macrospora</name>
    <dbReference type="NCBI Taxonomy" id="4868"/>
    <lineage>
        <taxon>Eukaryota</taxon>
        <taxon>Fungi</taxon>
        <taxon>Fungi incertae sedis</taxon>
        <taxon>Zoopagomycota</taxon>
        <taxon>Kickxellomycotina</taxon>
        <taxon>Kickxellomycetes</taxon>
        <taxon>Kickxellales</taxon>
        <taxon>Kickxellaceae</taxon>
        <taxon>Linderina</taxon>
    </lineage>
</organism>
<gene>
    <name evidence="1" type="ORF">FBU59_005323</name>
</gene>
<evidence type="ECO:0000313" key="1">
    <source>
        <dbReference type="EMBL" id="KAJ1935637.1"/>
    </source>
</evidence>
<evidence type="ECO:0000313" key="2">
    <source>
        <dbReference type="Proteomes" id="UP001150603"/>
    </source>
</evidence>